<gene>
    <name evidence="8" type="ORF">S23_62880</name>
</gene>
<keyword evidence="5" id="KW-0175">Coiled coil</keyword>
<dbReference type="Gene3D" id="1.10.1200.10">
    <property type="entry name" value="ACP-like"/>
    <property type="match status" value="1"/>
</dbReference>
<dbReference type="FunFam" id="1.10.1200.10:FF:000005">
    <property type="entry name" value="Nonribosomal peptide synthetase 1"/>
    <property type="match status" value="1"/>
</dbReference>
<dbReference type="GO" id="GO:0031177">
    <property type="term" value="F:phosphopantetheine binding"/>
    <property type="evidence" value="ECO:0007669"/>
    <property type="project" value="InterPro"/>
</dbReference>
<dbReference type="GO" id="GO:0043041">
    <property type="term" value="P:amino acid activation for nonribosomal peptide biosynthetic process"/>
    <property type="evidence" value="ECO:0007669"/>
    <property type="project" value="TreeGrafter"/>
</dbReference>
<dbReference type="PANTHER" id="PTHR45527:SF1">
    <property type="entry name" value="FATTY ACID SYNTHASE"/>
    <property type="match status" value="1"/>
</dbReference>
<dbReference type="SUPFAM" id="SSF56801">
    <property type="entry name" value="Acetyl-CoA synthetase-like"/>
    <property type="match status" value="2"/>
</dbReference>
<comment type="cofactor">
    <cofactor evidence="1">
        <name>pantetheine 4'-phosphate</name>
        <dbReference type="ChEBI" id="CHEBI:47942"/>
    </cofactor>
</comment>
<dbReference type="PROSITE" id="PS50075">
    <property type="entry name" value="CARRIER"/>
    <property type="match status" value="2"/>
</dbReference>
<dbReference type="Gene3D" id="2.30.38.10">
    <property type="entry name" value="Luciferase, Domain 3"/>
    <property type="match status" value="1"/>
</dbReference>
<dbReference type="Pfam" id="PF00550">
    <property type="entry name" value="PP-binding"/>
    <property type="match status" value="2"/>
</dbReference>
<sequence>MDFDNSNFDNSKLLPLSQGQLSIWLAQMLDENDPAFNIGECVEICGAIDKKRFELALREAVMEADALHLRVVDTNDGPRQYLGRDDDWAMPFVDFTPQDNPRSAAEAWMRTDMSRSFDLARGPLFRFSLLRIGTACYFWYAVNHHLVNDGAGWTLLLRRVAELYGHLTSRSDYEPQRFATQDDLIEAERAYRESQHFVRDRNYWLTVLRNRPKTASLSTISATRQGVRQLTGWIPGDVEIERLSRAYGSSAAAVMMAGIALYFCRMTGARDIVLGMQVSARLGSQSRRAVGMAANVIPLRLNVNLDEDFDALLQRTVRAMRGAFRHQLYRIEDLRRDLGILPQNDIFSVFANYMPLDEDIEFADYPIRRAPLGNWRVEDIQFVYYGGSVQTGYRIDIVGNSAKYTVEQLDQHLHKLCDLINQCTARPSTICGRANLLTSTERERILIGFAGNRDGHAGDTLVHRLFERQVKASPNAIAVCFEDISLTYSQLNVLSNKLAHRLRSEGVGPEVLVPVYLCQSIDMLVAVIAVLKAGGAYVPIDPDLASDQMPSLLRAIDPSVVLTAGHLRAHLQDTRYKVISIDEADLAQFAGPDLEDEAMRLAPGNLAAVIFAPGPTGDLKGMQHEHQGIVSRLQWMQDQYRLSDDDCVLQKTSLQLSASVWEFFWPLTVGAKLVVAKPRGYLEPLYLKQLIRAHSVTTIHFFASALSSFLNCADMDSCRSIRRILCSGERLSPQVSRRCLELLPDIRLYDLYQPTDGASEASHRECLVADLSSNTIGRPITNTQIYILDQLMQPVPVGATGEIYIAGAGIGRGYFRQPALNEERFVSSIVAPDDPDIRLYKTGDSGRWQPDGSVELMGRRNGQIELHGIWMNLNEVERCLKQVKRVKDAAVVLRENTVCMRELLAYFTETDADPAALGHPDPLTISAMQRASSHSLPVHWRPTRYLPVAALPLTADGKVDRPSLAARHPPQEDAVADFAPQGSTEIALHAIWQEDAVADFAPQGSTEIALHAIWQEVLRIEHFGRYDNFFELGGHSLLATQVASRLSRIFNLEIPLHMIFEAQTLNDLARQIEQAIGATKQSVVQSRGVGHRSPDSDSDGSDKSLTRIVAPIAPSVEVPSTLSYSQQRMWLIQSLDPKNTAYNLSGAVRLFGDLDGEALSRALDEMRRRHENLRTTFQEVNGEVRQQINAWQPQELSATDLRFLGNSALAEAMRMAQAAAQTPIDLSRGPVFQTSLFQIADKEHLLQLTLHHISGDQWSVGIVARELAAAYNALRIGQSVALEPLKLRYHDYVAWQRQQQSHHETQLAYWREQLQGLPALELPTDFVRPQVRGLNGASYLTSIDPSVLSKLDRLSKREGCTLFMTTLAAFALQLYRLTGQDDFAIGVPIANRTHSDLENLVGTFVNTLALRIDLSDRPSFLALLKRVRTVALDAYARQDVSFDRLVQDISAARENNRAPLVQVMFNMLNAPFHGVSFDGLKWEPAVIDRGGAQFELSLSMDAQVSHSITFEYNTDLFEQRTIERFAAQYLRILEQLADDPTSNVASVPILPEVERTQLLRYAGTCITPCASRPRFITMFEEQVVRSPDAPAISFCGQTITYAALNARAGVVANNLRSLGIQPGAGIALCMARSIDMVVLLLGIQKAEAYYVPLDPSFPANRLSYMLTDSKVRALITDADSNDHIVAPDDILHFDSSSLTIVTGAASDRGCPIDSSKERTAYIIYTSGSTGRPKGVVVGHHSLSNFLSSMSRRPGLHPTDVMAAVTTISFDIAGLELYLPLSIGACIELASKTTASDATALSQLLADSGATVMQATPATWRMLIDGGWKGDGKLRALCGGEPLSRDLADALLARVGELWNLYGPTETTIWSTVARIEPGDGPISIGGPIENTRIYIADREGELCPIGIPGEILIAGDGVAIGYQDLPEATAKRFLQDPFNGREGERLYKTGDLGKWSSNGELFHLGRIDSQVKVRGFRIEIGEIESVLRQHPAVADTVVVARELSSSDCRLVAYVVYRDEDVIVSELRNYLRNHLPDYMIPAVVVPIDNIPMTPNRKVDRKALPDPFMAQVRMDPERIDPASAIEKLVADVWRELLHVREIGADDNFFELGGHSLLAVRMVSIIKQRTGRTLDPRTLYFKTLRQFAEYADRENE</sequence>
<keyword evidence="4" id="KW-0597">Phosphoprotein</keyword>
<dbReference type="GO" id="GO:0005737">
    <property type="term" value="C:cytoplasm"/>
    <property type="evidence" value="ECO:0007669"/>
    <property type="project" value="TreeGrafter"/>
</dbReference>
<organism evidence="8 9">
    <name type="scientific">Bradyrhizobium cosmicum</name>
    <dbReference type="NCBI Taxonomy" id="1404864"/>
    <lineage>
        <taxon>Bacteria</taxon>
        <taxon>Pseudomonadati</taxon>
        <taxon>Pseudomonadota</taxon>
        <taxon>Alphaproteobacteria</taxon>
        <taxon>Hyphomicrobiales</taxon>
        <taxon>Nitrobacteraceae</taxon>
        <taxon>Bradyrhizobium</taxon>
    </lineage>
</organism>
<accession>A0AAI8MJF5</accession>
<keyword evidence="9" id="KW-1185">Reference proteome</keyword>
<reference evidence="8 9" key="1">
    <citation type="journal article" date="2012" name="Microbes Environ.">
        <title>Complete genome sequence of Bradyrhizobium sp. S23321: insights into symbiosis evolution in soil oligotrophs.</title>
        <authorList>
            <person name="Okubo T."/>
            <person name="Tsukui T."/>
            <person name="Maita H."/>
            <person name="Okamoto S."/>
            <person name="Oshima K."/>
            <person name="Fujisawa T."/>
            <person name="Saito A."/>
            <person name="Futamata H."/>
            <person name="Hattori R."/>
            <person name="Shimomura Y."/>
            <person name="Haruta S."/>
            <person name="Morimoto S."/>
            <person name="Wang Y."/>
            <person name="Sakai Y."/>
            <person name="Hattori M."/>
            <person name="Aizawa S."/>
            <person name="Nagashima K.V.P."/>
            <person name="Masuda S."/>
            <person name="Hattori T."/>
            <person name="Yamashita A."/>
            <person name="Bao Z."/>
            <person name="Hayatsu M."/>
            <person name="Kajiya-Kanegae H."/>
            <person name="Yoshinaga I."/>
            <person name="Sakamoto K."/>
            <person name="Toyota K."/>
            <person name="Nakao M."/>
            <person name="Kohara M."/>
            <person name="Anda M."/>
            <person name="Niwa R."/>
            <person name="Jung-Hwan P."/>
            <person name="Sameshima-Saito R."/>
            <person name="Tokuda S."/>
            <person name="Yamamoto S."/>
            <person name="Yamamoto S."/>
            <person name="Yokoyama T."/>
            <person name="Akutsu T."/>
            <person name="Nakamura Y."/>
            <person name="Nakahira-Yanaka Y."/>
            <person name="Takada Hoshino Y."/>
            <person name="Hirakawa H."/>
            <person name="Mitsui H."/>
            <person name="Terasawa K."/>
            <person name="Itakura M."/>
            <person name="Sato S."/>
            <person name="Ikeda-Ohtsubo W."/>
            <person name="Sakakura N."/>
            <person name="Kaminuma E."/>
            <person name="Minamisawa K."/>
        </authorList>
    </citation>
    <scope>NUCLEOTIDE SEQUENCE [LARGE SCALE GENOMIC DNA]</scope>
    <source>
        <strain evidence="8 9">S23321</strain>
    </source>
</reference>
<dbReference type="InterPro" id="IPR009081">
    <property type="entry name" value="PP-bd_ACP"/>
</dbReference>
<dbReference type="CDD" id="cd19531">
    <property type="entry name" value="LCL_NRPS-like"/>
    <property type="match status" value="1"/>
</dbReference>
<evidence type="ECO:0000256" key="4">
    <source>
        <dbReference type="ARBA" id="ARBA00022553"/>
    </source>
</evidence>
<dbReference type="PANTHER" id="PTHR45527">
    <property type="entry name" value="NONRIBOSOMAL PEPTIDE SYNTHETASE"/>
    <property type="match status" value="1"/>
</dbReference>
<dbReference type="FunFam" id="3.30.300.30:FF:000010">
    <property type="entry name" value="Enterobactin synthetase component F"/>
    <property type="match status" value="1"/>
</dbReference>
<dbReference type="Gene3D" id="3.30.559.30">
    <property type="entry name" value="Nonribosomal peptide synthetase, condensation domain"/>
    <property type="match status" value="2"/>
</dbReference>
<dbReference type="SMART" id="SM00823">
    <property type="entry name" value="PKS_PP"/>
    <property type="match status" value="2"/>
</dbReference>
<dbReference type="FunFam" id="3.40.50.980:FF:000001">
    <property type="entry name" value="Non-ribosomal peptide synthetase"/>
    <property type="match status" value="1"/>
</dbReference>
<dbReference type="GO" id="GO:0044550">
    <property type="term" value="P:secondary metabolite biosynthetic process"/>
    <property type="evidence" value="ECO:0007669"/>
    <property type="project" value="TreeGrafter"/>
</dbReference>
<feature type="domain" description="Carrier" evidence="7">
    <location>
        <begin position="1001"/>
        <end position="1076"/>
    </location>
</feature>
<dbReference type="InterPro" id="IPR000873">
    <property type="entry name" value="AMP-dep_synth/lig_dom"/>
</dbReference>
<dbReference type="EMBL" id="AP012279">
    <property type="protein sequence ID" value="BAL79476.1"/>
    <property type="molecule type" value="Genomic_DNA"/>
</dbReference>
<proteinExistence type="inferred from homology"/>
<dbReference type="InterPro" id="IPR036736">
    <property type="entry name" value="ACP-like_sf"/>
</dbReference>
<dbReference type="InterPro" id="IPR020845">
    <property type="entry name" value="AMP-binding_CS"/>
</dbReference>
<dbReference type="Proteomes" id="UP000007886">
    <property type="component" value="Chromosome"/>
</dbReference>
<dbReference type="NCBIfam" id="TIGR01733">
    <property type="entry name" value="AA-adenyl-dom"/>
    <property type="match status" value="2"/>
</dbReference>
<protein>
    <submittedName>
        <fullName evidence="8">Amino acid adenylation domain protein</fullName>
    </submittedName>
</protein>
<evidence type="ECO:0000256" key="2">
    <source>
        <dbReference type="ARBA" id="ARBA00006432"/>
    </source>
</evidence>
<dbReference type="InterPro" id="IPR045851">
    <property type="entry name" value="AMP-bd_C_sf"/>
</dbReference>
<dbReference type="InterPro" id="IPR001242">
    <property type="entry name" value="Condensation_dom"/>
</dbReference>
<dbReference type="InterPro" id="IPR023213">
    <property type="entry name" value="CAT-like_dom_sf"/>
</dbReference>
<evidence type="ECO:0000256" key="1">
    <source>
        <dbReference type="ARBA" id="ARBA00001957"/>
    </source>
</evidence>
<feature type="region of interest" description="Disordered" evidence="6">
    <location>
        <begin position="1083"/>
        <end position="1103"/>
    </location>
</feature>
<dbReference type="RefSeq" id="WP_015688739.1">
    <property type="nucleotide sequence ID" value="NC_017082.1"/>
</dbReference>
<feature type="coiled-coil region" evidence="5">
    <location>
        <begin position="1156"/>
        <end position="1183"/>
    </location>
</feature>
<dbReference type="InterPro" id="IPR010071">
    <property type="entry name" value="AA_adenyl_dom"/>
</dbReference>
<dbReference type="Gene3D" id="3.30.300.30">
    <property type="match status" value="2"/>
</dbReference>
<dbReference type="Gene3D" id="3.40.50.12780">
    <property type="entry name" value="N-terminal domain of ligase-like"/>
    <property type="match status" value="1"/>
</dbReference>
<name>A0AAI8MJF5_9BRAD</name>
<evidence type="ECO:0000313" key="9">
    <source>
        <dbReference type="Proteomes" id="UP000007886"/>
    </source>
</evidence>
<dbReference type="InterPro" id="IPR042099">
    <property type="entry name" value="ANL_N_sf"/>
</dbReference>
<dbReference type="InterPro" id="IPR029058">
    <property type="entry name" value="AB_hydrolase_fold"/>
</dbReference>
<dbReference type="InterPro" id="IPR020806">
    <property type="entry name" value="PKS_PP-bd"/>
</dbReference>
<dbReference type="Gene3D" id="3.30.559.10">
    <property type="entry name" value="Chloramphenicol acetyltransferase-like domain"/>
    <property type="match status" value="2"/>
</dbReference>
<dbReference type="GO" id="GO:0003824">
    <property type="term" value="F:catalytic activity"/>
    <property type="evidence" value="ECO:0007669"/>
    <property type="project" value="InterPro"/>
</dbReference>
<feature type="domain" description="Carrier" evidence="7">
    <location>
        <begin position="2078"/>
        <end position="2153"/>
    </location>
</feature>
<evidence type="ECO:0000256" key="5">
    <source>
        <dbReference type="SAM" id="Coils"/>
    </source>
</evidence>
<keyword evidence="3" id="KW-0596">Phosphopantetheine</keyword>
<feature type="compositionally biased region" description="Basic and acidic residues" evidence="6">
    <location>
        <begin position="1092"/>
        <end position="1103"/>
    </location>
</feature>
<dbReference type="SUPFAM" id="SSF52777">
    <property type="entry name" value="CoA-dependent acyltransferases"/>
    <property type="match status" value="4"/>
</dbReference>
<dbReference type="KEGG" id="brs:S23_62880"/>
<evidence type="ECO:0000259" key="7">
    <source>
        <dbReference type="PROSITE" id="PS50075"/>
    </source>
</evidence>
<dbReference type="SUPFAM" id="SSF47336">
    <property type="entry name" value="ACP-like"/>
    <property type="match status" value="2"/>
</dbReference>
<dbReference type="Pfam" id="PF00668">
    <property type="entry name" value="Condensation"/>
    <property type="match status" value="2"/>
</dbReference>
<dbReference type="PROSITE" id="PS00455">
    <property type="entry name" value="AMP_BINDING"/>
    <property type="match status" value="1"/>
</dbReference>
<comment type="similarity">
    <text evidence="2">Belongs to the ATP-dependent AMP-binding enzyme family.</text>
</comment>
<dbReference type="CDD" id="cd12116">
    <property type="entry name" value="A_NRPS_Ta1_like"/>
    <property type="match status" value="1"/>
</dbReference>
<evidence type="ECO:0000313" key="8">
    <source>
        <dbReference type="EMBL" id="BAL79476.1"/>
    </source>
</evidence>
<dbReference type="Pfam" id="PF00501">
    <property type="entry name" value="AMP-binding"/>
    <property type="match status" value="2"/>
</dbReference>
<dbReference type="Gene3D" id="3.40.50.980">
    <property type="match status" value="2"/>
</dbReference>
<dbReference type="Gene3D" id="3.40.50.1820">
    <property type="entry name" value="alpha/beta hydrolase"/>
    <property type="match status" value="1"/>
</dbReference>
<dbReference type="Pfam" id="PF13193">
    <property type="entry name" value="AMP-binding_C"/>
    <property type="match status" value="1"/>
</dbReference>
<dbReference type="PROSITE" id="PS00012">
    <property type="entry name" value="PHOSPHOPANTETHEINE"/>
    <property type="match status" value="2"/>
</dbReference>
<dbReference type="InterPro" id="IPR025110">
    <property type="entry name" value="AMP-bd_C"/>
</dbReference>
<evidence type="ECO:0000256" key="3">
    <source>
        <dbReference type="ARBA" id="ARBA00022450"/>
    </source>
</evidence>
<evidence type="ECO:0000256" key="6">
    <source>
        <dbReference type="SAM" id="MobiDB-lite"/>
    </source>
</evidence>
<dbReference type="InterPro" id="IPR006162">
    <property type="entry name" value="Ppantetheine_attach_site"/>
</dbReference>